<dbReference type="InterPro" id="IPR001345">
    <property type="entry name" value="PG/BPGM_mutase_AS"/>
</dbReference>
<dbReference type="InterPro" id="IPR051695">
    <property type="entry name" value="Phosphoglycerate_Mutase"/>
</dbReference>
<gene>
    <name evidence="2" type="ORF">GARC_3572</name>
</gene>
<dbReference type="GO" id="GO:0043456">
    <property type="term" value="P:regulation of pentose-phosphate shunt"/>
    <property type="evidence" value="ECO:0007669"/>
    <property type="project" value="TreeGrafter"/>
</dbReference>
<evidence type="ECO:0000256" key="1">
    <source>
        <dbReference type="ARBA" id="ARBA00022801"/>
    </source>
</evidence>
<protein>
    <submittedName>
        <fullName evidence="2">Fructose-2,6-bisphosphatase</fullName>
        <ecNumber evidence="2">3.1.3.46</ecNumber>
    </submittedName>
</protein>
<sequence>MSIYLIRHGQTNGNRDRIVQTPDTPLSELGHQQAKQLALSFQHIAIGNIISSDYIRTQQTTAPLRAIKQSAFSLQPLLRERSFGDLRGKAYADITPDIFAEGYAPPNGETHPQFIERIKLAWDFILATYQNTAGSLIVMTHGLVLRELIKQHLIVADDMSPLSDFQNTCITEVDGTDKKTVLRLCDAQHLENKDVLGTAV</sequence>
<dbReference type="eggNOG" id="COG0406">
    <property type="taxonomic scope" value="Bacteria"/>
</dbReference>
<comment type="caution">
    <text evidence="2">The sequence shown here is derived from an EMBL/GenBank/DDBJ whole genome shotgun (WGS) entry which is preliminary data.</text>
</comment>
<dbReference type="GO" id="GO:0005829">
    <property type="term" value="C:cytosol"/>
    <property type="evidence" value="ECO:0007669"/>
    <property type="project" value="TreeGrafter"/>
</dbReference>
<proteinExistence type="predicted"/>
<dbReference type="RefSeq" id="WP_007622531.1">
    <property type="nucleotide sequence ID" value="NZ_BAEO01000055.1"/>
</dbReference>
<reference evidence="2 3" key="1">
    <citation type="journal article" date="2017" name="Antonie Van Leeuwenhoek">
        <title>Rhizobium rhizosphaerae sp. nov., a novel species isolated from rice rhizosphere.</title>
        <authorList>
            <person name="Zhao J.J."/>
            <person name="Zhang J."/>
            <person name="Zhang R.J."/>
            <person name="Zhang C.W."/>
            <person name="Yin H.Q."/>
            <person name="Zhang X.X."/>
        </authorList>
    </citation>
    <scope>NUCLEOTIDE SEQUENCE [LARGE SCALE GENOMIC DNA]</scope>
    <source>
        <strain evidence="2 3">BSs20135</strain>
    </source>
</reference>
<keyword evidence="1 2" id="KW-0378">Hydrolase</keyword>
<dbReference type="CDD" id="cd07067">
    <property type="entry name" value="HP_PGM_like"/>
    <property type="match status" value="1"/>
</dbReference>
<dbReference type="InterPro" id="IPR013078">
    <property type="entry name" value="His_Pase_superF_clade-1"/>
</dbReference>
<dbReference type="Gene3D" id="3.40.50.1240">
    <property type="entry name" value="Phosphoglycerate mutase-like"/>
    <property type="match status" value="1"/>
</dbReference>
<dbReference type="GO" id="GO:0004331">
    <property type="term" value="F:fructose-2,6-bisphosphate 2-phosphatase activity"/>
    <property type="evidence" value="ECO:0007669"/>
    <property type="project" value="UniProtKB-EC"/>
</dbReference>
<dbReference type="PANTHER" id="PTHR46517:SF1">
    <property type="entry name" value="FRUCTOSE-2,6-BISPHOSPHATASE TIGAR"/>
    <property type="match status" value="1"/>
</dbReference>
<accession>K6Y988</accession>
<evidence type="ECO:0000313" key="2">
    <source>
        <dbReference type="EMBL" id="GAC20526.1"/>
    </source>
</evidence>
<dbReference type="AlphaFoldDB" id="K6Y988"/>
<keyword evidence="3" id="KW-1185">Reference proteome</keyword>
<dbReference type="OrthoDB" id="9781415at2"/>
<dbReference type="EC" id="3.1.3.46" evidence="2"/>
<dbReference type="Proteomes" id="UP000006327">
    <property type="component" value="Unassembled WGS sequence"/>
</dbReference>
<dbReference type="SUPFAM" id="SSF53254">
    <property type="entry name" value="Phosphoglycerate mutase-like"/>
    <property type="match status" value="1"/>
</dbReference>
<dbReference type="Pfam" id="PF00300">
    <property type="entry name" value="His_Phos_1"/>
    <property type="match status" value="1"/>
</dbReference>
<dbReference type="EMBL" id="BAEO01000055">
    <property type="protein sequence ID" value="GAC20526.1"/>
    <property type="molecule type" value="Genomic_DNA"/>
</dbReference>
<dbReference type="GO" id="GO:0045820">
    <property type="term" value="P:negative regulation of glycolytic process"/>
    <property type="evidence" value="ECO:0007669"/>
    <property type="project" value="TreeGrafter"/>
</dbReference>
<dbReference type="PANTHER" id="PTHR46517">
    <property type="entry name" value="FRUCTOSE-2,6-BISPHOSPHATASE TIGAR"/>
    <property type="match status" value="1"/>
</dbReference>
<dbReference type="SMART" id="SM00855">
    <property type="entry name" value="PGAM"/>
    <property type="match status" value="1"/>
</dbReference>
<dbReference type="PROSITE" id="PS00175">
    <property type="entry name" value="PG_MUTASE"/>
    <property type="match status" value="1"/>
</dbReference>
<evidence type="ECO:0000313" key="3">
    <source>
        <dbReference type="Proteomes" id="UP000006327"/>
    </source>
</evidence>
<name>K6Y988_9ALTE</name>
<dbReference type="InterPro" id="IPR029033">
    <property type="entry name" value="His_PPase_superfam"/>
</dbReference>
<organism evidence="2 3">
    <name type="scientific">Paraglaciecola arctica BSs20135</name>
    <dbReference type="NCBI Taxonomy" id="493475"/>
    <lineage>
        <taxon>Bacteria</taxon>
        <taxon>Pseudomonadati</taxon>
        <taxon>Pseudomonadota</taxon>
        <taxon>Gammaproteobacteria</taxon>
        <taxon>Alteromonadales</taxon>
        <taxon>Alteromonadaceae</taxon>
        <taxon>Paraglaciecola</taxon>
    </lineage>
</organism>
<dbReference type="STRING" id="493475.GARC_3572"/>